<sequence>MKLSIQDSDKEQLLNQLGVANLKFQQTYPGDKPDRQPVHTVYGGANLFKADTCVRMGDIALNNLKTYAPNFVELAKVLQLKNYEHLPTLEKDIAELTSRLDTISEAERKKEHAWLAYSVYNKIVKKLRTEPVEDFRIDFEDGFGNRPDAEEDATAVQAANEVAVGMQNGTLSPFIGIRIKPFTEDLKYRGVRTLDIFLTTLLEKTGGKLPANFVVMLPKVTIPEQMTTMVRLFELLEKANNLAPGTLRMETMVEATQIIMDEEGRNPLMRIVRASEGRCVAAHFGTYDYTASAGITAKYQTMAHPVCDFAHHMTKVALGGTGIFLSDGATNVMPIGPHRGENLSFEQQKENRDSVHNAWRQGFHHTTHSLINGLYQGWDLNPAQLPMRYAATYNFFLSSYDDAVFRLKTFVERAAISTLTGDIFDDAATGQGLLNFFLKALNCGAITEEEIVATGLSKEEINTRSFFRILAGRRKQ</sequence>
<keyword evidence="3" id="KW-0460">Magnesium</keyword>
<dbReference type="Proteomes" id="UP000632273">
    <property type="component" value="Unassembled WGS sequence"/>
</dbReference>
<comment type="cofactor">
    <cofactor evidence="1">
        <name>Mg(2+)</name>
        <dbReference type="ChEBI" id="CHEBI:18420"/>
    </cofactor>
</comment>
<dbReference type="InterPro" id="IPR054255">
    <property type="entry name" value="DUF6986"/>
</dbReference>
<dbReference type="EMBL" id="BMHT01000003">
    <property type="protein sequence ID" value="GGF08971.1"/>
    <property type="molecule type" value="Genomic_DNA"/>
</dbReference>
<dbReference type="InterPro" id="IPR015813">
    <property type="entry name" value="Pyrv/PenolPyrv_kinase-like_dom"/>
</dbReference>
<gene>
    <name evidence="4" type="ORF">GCM10011383_20170</name>
</gene>
<evidence type="ECO:0000256" key="1">
    <source>
        <dbReference type="ARBA" id="ARBA00001946"/>
    </source>
</evidence>
<evidence type="ECO:0000313" key="5">
    <source>
        <dbReference type="Proteomes" id="UP000632273"/>
    </source>
</evidence>
<proteinExistence type="predicted"/>
<evidence type="ECO:0000256" key="2">
    <source>
        <dbReference type="ARBA" id="ARBA00022723"/>
    </source>
</evidence>
<keyword evidence="5" id="KW-1185">Reference proteome</keyword>
<accession>A0ABQ1U1L6</accession>
<dbReference type="RefSeq" id="WP_188813680.1">
    <property type="nucleotide sequence ID" value="NZ_BMHT01000003.1"/>
</dbReference>
<dbReference type="Gene3D" id="3.20.20.60">
    <property type="entry name" value="Phosphoenolpyruvate-binding domains"/>
    <property type="match status" value="1"/>
</dbReference>
<dbReference type="SUPFAM" id="SSF51621">
    <property type="entry name" value="Phosphoenolpyruvate/pyruvate domain"/>
    <property type="match status" value="1"/>
</dbReference>
<dbReference type="InterPro" id="IPR040442">
    <property type="entry name" value="Pyrv_kinase-like_dom_sf"/>
</dbReference>
<evidence type="ECO:0000313" key="4">
    <source>
        <dbReference type="EMBL" id="GGF08971.1"/>
    </source>
</evidence>
<dbReference type="PANTHER" id="PTHR32308">
    <property type="entry name" value="LYASE BETA SUBUNIT, PUTATIVE (AFU_ORTHOLOGUE AFUA_4G13030)-RELATED"/>
    <property type="match status" value="1"/>
</dbReference>
<name>A0ABQ1U1L6_9BACT</name>
<organism evidence="4 5">
    <name type="scientific">Hymenobacter cavernae</name>
    <dbReference type="NCBI Taxonomy" id="2044852"/>
    <lineage>
        <taxon>Bacteria</taxon>
        <taxon>Pseudomonadati</taxon>
        <taxon>Bacteroidota</taxon>
        <taxon>Cytophagia</taxon>
        <taxon>Cytophagales</taxon>
        <taxon>Hymenobacteraceae</taxon>
        <taxon>Hymenobacter</taxon>
    </lineage>
</organism>
<dbReference type="Pfam" id="PF22484">
    <property type="entry name" value="DUF6986"/>
    <property type="match status" value="1"/>
</dbReference>
<evidence type="ECO:0000256" key="3">
    <source>
        <dbReference type="ARBA" id="ARBA00022842"/>
    </source>
</evidence>
<dbReference type="PANTHER" id="PTHR32308:SF10">
    <property type="entry name" value="CITRATE LYASE SUBUNIT BETA"/>
    <property type="match status" value="1"/>
</dbReference>
<reference evidence="5" key="1">
    <citation type="journal article" date="2019" name="Int. J. Syst. Evol. Microbiol.">
        <title>The Global Catalogue of Microorganisms (GCM) 10K type strain sequencing project: providing services to taxonomists for standard genome sequencing and annotation.</title>
        <authorList>
            <consortium name="The Broad Institute Genomics Platform"/>
            <consortium name="The Broad Institute Genome Sequencing Center for Infectious Disease"/>
            <person name="Wu L."/>
            <person name="Ma J."/>
        </authorList>
    </citation>
    <scope>NUCLEOTIDE SEQUENCE [LARGE SCALE GENOMIC DNA]</scope>
    <source>
        <strain evidence="5">CGMCC 1.15197</strain>
    </source>
</reference>
<comment type="caution">
    <text evidence="4">The sequence shown here is derived from an EMBL/GenBank/DDBJ whole genome shotgun (WGS) entry which is preliminary data.</text>
</comment>
<protein>
    <submittedName>
        <fullName evidence="4">Aldolase</fullName>
    </submittedName>
</protein>
<keyword evidence="2" id="KW-0479">Metal-binding</keyword>